<dbReference type="Pfam" id="PF01636">
    <property type="entry name" value="APH"/>
    <property type="match status" value="1"/>
</dbReference>
<feature type="domain" description="Aminoglycoside phosphotransferase" evidence="1">
    <location>
        <begin position="31"/>
        <end position="262"/>
    </location>
</feature>
<evidence type="ECO:0000259" key="1">
    <source>
        <dbReference type="Pfam" id="PF01636"/>
    </source>
</evidence>
<dbReference type="InParanoid" id="A0A3N4KA96"/>
<dbReference type="InterPro" id="IPR052898">
    <property type="entry name" value="ACAD10-like"/>
</dbReference>
<name>A0A3N4KA96_9PEZI</name>
<reference evidence="2 3" key="1">
    <citation type="journal article" date="2018" name="Nat. Ecol. Evol.">
        <title>Pezizomycetes genomes reveal the molecular basis of ectomycorrhizal truffle lifestyle.</title>
        <authorList>
            <person name="Murat C."/>
            <person name="Payen T."/>
            <person name="Noel B."/>
            <person name="Kuo A."/>
            <person name="Morin E."/>
            <person name="Chen J."/>
            <person name="Kohler A."/>
            <person name="Krizsan K."/>
            <person name="Balestrini R."/>
            <person name="Da Silva C."/>
            <person name="Montanini B."/>
            <person name="Hainaut M."/>
            <person name="Levati E."/>
            <person name="Barry K.W."/>
            <person name="Belfiori B."/>
            <person name="Cichocki N."/>
            <person name="Clum A."/>
            <person name="Dockter R.B."/>
            <person name="Fauchery L."/>
            <person name="Guy J."/>
            <person name="Iotti M."/>
            <person name="Le Tacon F."/>
            <person name="Lindquist E.A."/>
            <person name="Lipzen A."/>
            <person name="Malagnac F."/>
            <person name="Mello A."/>
            <person name="Molinier V."/>
            <person name="Miyauchi S."/>
            <person name="Poulain J."/>
            <person name="Riccioni C."/>
            <person name="Rubini A."/>
            <person name="Sitrit Y."/>
            <person name="Splivallo R."/>
            <person name="Traeger S."/>
            <person name="Wang M."/>
            <person name="Zifcakova L."/>
            <person name="Wipf D."/>
            <person name="Zambonelli A."/>
            <person name="Paolocci F."/>
            <person name="Nowrousian M."/>
            <person name="Ottonello S."/>
            <person name="Baldrian P."/>
            <person name="Spatafora J.W."/>
            <person name="Henrissat B."/>
            <person name="Nagy L.G."/>
            <person name="Aury J.M."/>
            <person name="Wincker P."/>
            <person name="Grigoriev I.V."/>
            <person name="Bonfante P."/>
            <person name="Martin F.M."/>
        </authorList>
    </citation>
    <scope>NUCLEOTIDE SEQUENCE [LARGE SCALE GENOMIC DNA]</scope>
    <source>
        <strain evidence="2 3">CCBAS932</strain>
    </source>
</reference>
<keyword evidence="3" id="KW-1185">Reference proteome</keyword>
<dbReference type="SUPFAM" id="SSF56112">
    <property type="entry name" value="Protein kinase-like (PK-like)"/>
    <property type="match status" value="1"/>
</dbReference>
<dbReference type="AlphaFoldDB" id="A0A3N4KA96"/>
<gene>
    <name evidence="2" type="ORF">P167DRAFT_540113</name>
</gene>
<dbReference type="InterPro" id="IPR002575">
    <property type="entry name" value="Aminoglycoside_PTrfase"/>
</dbReference>
<proteinExistence type="predicted"/>
<organism evidence="2 3">
    <name type="scientific">Morchella conica CCBAS932</name>
    <dbReference type="NCBI Taxonomy" id="1392247"/>
    <lineage>
        <taxon>Eukaryota</taxon>
        <taxon>Fungi</taxon>
        <taxon>Dikarya</taxon>
        <taxon>Ascomycota</taxon>
        <taxon>Pezizomycotina</taxon>
        <taxon>Pezizomycetes</taxon>
        <taxon>Pezizales</taxon>
        <taxon>Morchellaceae</taxon>
        <taxon>Morchella</taxon>
    </lineage>
</organism>
<evidence type="ECO:0000313" key="2">
    <source>
        <dbReference type="EMBL" id="RPB07426.1"/>
    </source>
</evidence>
<dbReference type="Gene3D" id="3.90.1200.10">
    <property type="match status" value="1"/>
</dbReference>
<dbReference type="InterPro" id="IPR011009">
    <property type="entry name" value="Kinase-like_dom_sf"/>
</dbReference>
<evidence type="ECO:0000313" key="3">
    <source>
        <dbReference type="Proteomes" id="UP000277580"/>
    </source>
</evidence>
<dbReference type="Proteomes" id="UP000277580">
    <property type="component" value="Unassembled WGS sequence"/>
</dbReference>
<dbReference type="PANTHER" id="PTHR47829">
    <property type="entry name" value="HYDROLASE, PUTATIVE (AFU_ORTHOLOGUE AFUA_1G12880)-RELATED"/>
    <property type="match status" value="1"/>
</dbReference>
<accession>A0A3N4KA96</accession>
<protein>
    <submittedName>
        <fullName evidence="2">APH-domain-containing protein</fullName>
    </submittedName>
</protein>
<dbReference type="STRING" id="1392247.A0A3N4KA96"/>
<dbReference type="InterPro" id="IPR041726">
    <property type="entry name" value="ACAD10_11_N"/>
</dbReference>
<dbReference type="EMBL" id="ML119183">
    <property type="protein sequence ID" value="RPB07426.1"/>
    <property type="molecule type" value="Genomic_DNA"/>
</dbReference>
<sequence>MAGPIRHPIDLRSLESYLNTHAPHIKTPLSAQQFGYGQSNPTYLLTSTPTGAQYVLRKKPPGQLLSKTAHQVEREYKVLKALSTAGGDVPAPKVYCLCEDAGVLGSAFYIMEYLNGRIFDDPSLPGVAAEARAAMWKSAITTLAKLHAVDPAANEGLRSFGRPNGFYGRQIKTLSTIEAAQAATRDVKTGKEVGKVPRFEEMMKFFSTTQPKDRSAVIHGDYKIDNLVFHPTEPYVIGILDWELSTIGHPLSDLANLLLPWQLLLPTAAGVSVMNGDIRCFLPDATPGLPTREEAISWYAEASGWKVKRSEMLWGDAFGFVRNAIIMQGIGARVARGQASSAKAEGYGSRVPAFAACAWRCIEMSEEERVKEERAGAKL</sequence>
<dbReference type="Gene3D" id="3.30.200.20">
    <property type="entry name" value="Phosphorylase Kinase, domain 1"/>
    <property type="match status" value="1"/>
</dbReference>
<dbReference type="OrthoDB" id="191037at2759"/>
<dbReference type="PANTHER" id="PTHR47829:SF1">
    <property type="entry name" value="HAD FAMILY PHOSPHATASE"/>
    <property type="match status" value="1"/>
</dbReference>
<dbReference type="CDD" id="cd05154">
    <property type="entry name" value="ACAD10_11_N-like"/>
    <property type="match status" value="1"/>
</dbReference>